<evidence type="ECO:0000313" key="7">
    <source>
        <dbReference type="Proteomes" id="UP000269352"/>
    </source>
</evidence>
<dbReference type="GO" id="GO:0030001">
    <property type="term" value="P:metal ion transport"/>
    <property type="evidence" value="ECO:0007669"/>
    <property type="project" value="InterPro"/>
</dbReference>
<dbReference type="InterPro" id="IPR006127">
    <property type="entry name" value="ZnuA-like"/>
</dbReference>
<protein>
    <submittedName>
        <fullName evidence="6">Zinc transport system substrate-binding protein</fullName>
    </submittedName>
</protein>
<evidence type="ECO:0000256" key="1">
    <source>
        <dbReference type="ARBA" id="ARBA00011028"/>
    </source>
</evidence>
<keyword evidence="7" id="KW-1185">Reference proteome</keyword>
<dbReference type="InterPro" id="IPR006128">
    <property type="entry name" value="Lipoprotein_PsaA-like"/>
</dbReference>
<evidence type="ECO:0000256" key="3">
    <source>
        <dbReference type="ARBA" id="ARBA00022729"/>
    </source>
</evidence>
<dbReference type="PANTHER" id="PTHR42953:SF3">
    <property type="entry name" value="HIGH-AFFINITY ZINC UPTAKE SYSTEM PROTEIN ZNUA"/>
    <property type="match status" value="1"/>
</dbReference>
<dbReference type="SUPFAM" id="SSF53807">
    <property type="entry name" value="Helical backbone' metal receptor"/>
    <property type="match status" value="1"/>
</dbReference>
<dbReference type="AlphaFoldDB" id="A0A388TD92"/>
<dbReference type="PROSITE" id="PS51257">
    <property type="entry name" value="PROKAR_LIPOPROTEIN"/>
    <property type="match status" value="1"/>
</dbReference>
<feature type="chain" id="PRO_5017199525" evidence="5">
    <location>
        <begin position="25"/>
        <end position="316"/>
    </location>
</feature>
<feature type="signal peptide" evidence="5">
    <location>
        <begin position="1"/>
        <end position="24"/>
    </location>
</feature>
<dbReference type="GO" id="GO:0046872">
    <property type="term" value="F:metal ion binding"/>
    <property type="evidence" value="ECO:0007669"/>
    <property type="project" value="InterPro"/>
</dbReference>
<dbReference type="PANTHER" id="PTHR42953">
    <property type="entry name" value="HIGH-AFFINITY ZINC UPTAKE SYSTEM PROTEIN ZNUA-RELATED"/>
    <property type="match status" value="1"/>
</dbReference>
<evidence type="ECO:0000313" key="6">
    <source>
        <dbReference type="EMBL" id="GBR74510.1"/>
    </source>
</evidence>
<dbReference type="PRINTS" id="PR00690">
    <property type="entry name" value="ADHESNFAMILY"/>
</dbReference>
<gene>
    <name evidence="6" type="primary">znuA</name>
    <name evidence="6" type="ORF">NO1_1672</name>
</gene>
<reference evidence="6 7" key="1">
    <citation type="journal article" date="2019" name="ISME J.">
        <title>Genome analyses of uncultured TG2/ZB3 bacteria in 'Margulisbacteria' specifically attached to ectosymbiotic spirochetes of protists in the termite gut.</title>
        <authorList>
            <person name="Utami Y.D."/>
            <person name="Kuwahara H."/>
            <person name="Igai K."/>
            <person name="Murakami T."/>
            <person name="Sugaya K."/>
            <person name="Morikawa T."/>
            <person name="Nagura Y."/>
            <person name="Yuki M."/>
            <person name="Deevong P."/>
            <person name="Inoue T."/>
            <person name="Kihara K."/>
            <person name="Lo N."/>
            <person name="Yamada A."/>
            <person name="Ohkuma M."/>
            <person name="Hongoh Y."/>
        </authorList>
    </citation>
    <scope>NUCLEOTIDE SEQUENCE [LARGE SCALE GENOMIC DNA]</scope>
    <source>
        <strain evidence="6">NkOx7-01</strain>
    </source>
</reference>
<dbReference type="GO" id="GO:0007155">
    <property type="term" value="P:cell adhesion"/>
    <property type="evidence" value="ECO:0007669"/>
    <property type="project" value="InterPro"/>
</dbReference>
<keyword evidence="2 4" id="KW-0813">Transport</keyword>
<proteinExistence type="inferred from homology"/>
<dbReference type="Pfam" id="PF01297">
    <property type="entry name" value="ZnuA"/>
    <property type="match status" value="1"/>
</dbReference>
<accession>A0A388TD92</accession>
<evidence type="ECO:0000256" key="5">
    <source>
        <dbReference type="SAM" id="SignalP"/>
    </source>
</evidence>
<organism evidence="6 7">
    <name type="scientific">Termititenax aidoneus</name>
    <dbReference type="NCBI Taxonomy" id="2218524"/>
    <lineage>
        <taxon>Bacteria</taxon>
        <taxon>Bacillati</taxon>
        <taxon>Candidatus Margulisiibacteriota</taxon>
        <taxon>Candidatus Termititenacia</taxon>
        <taxon>Candidatus Termititenacales</taxon>
        <taxon>Candidatus Termititenacaceae</taxon>
        <taxon>Candidatus Termititenax</taxon>
    </lineage>
</organism>
<name>A0A388TD92_TERA1</name>
<keyword evidence="3 5" id="KW-0732">Signal</keyword>
<dbReference type="EMBL" id="BGZN01000050">
    <property type="protein sequence ID" value="GBR74510.1"/>
    <property type="molecule type" value="Genomic_DNA"/>
</dbReference>
<comment type="similarity">
    <text evidence="1 4">Belongs to the bacterial solute-binding protein 9 family.</text>
</comment>
<sequence length="316" mass="35036">MKKLLFLAALIFAAALIGCAPNSAAQSDGKINIVTTIFPQYDFARQVAGDRAKITMLLKPGAESHSYEPSPQDILKIKNSAVFIYTGGESDEWVKKILASLDTSQLKIIALLDCVPAVEEELVEGMQEEEEEHEHEHEDEPAYDEHVWTSPRNAKLIVQKIADTLCAVDAPNAAVYQQNAKNYAAELDKLDADFRALIGGAKRKTLIFGDRFPFRYFADAYGLKYFAAFPGCSTETEASPATIRFLIDKTRQEKIPVVLHIELSNQKMAKTIAEAAGAQVRQLHAAHNLTRGDFQNGLGYTDFLRQNLAVLKEALY</sequence>
<evidence type="ECO:0000256" key="2">
    <source>
        <dbReference type="ARBA" id="ARBA00022448"/>
    </source>
</evidence>
<dbReference type="Gene3D" id="3.40.50.1980">
    <property type="entry name" value="Nitrogenase molybdenum iron protein domain"/>
    <property type="match status" value="2"/>
</dbReference>
<comment type="caution">
    <text evidence="6">The sequence shown here is derived from an EMBL/GenBank/DDBJ whole genome shotgun (WGS) entry which is preliminary data.</text>
</comment>
<dbReference type="InterPro" id="IPR050492">
    <property type="entry name" value="Bact_metal-bind_prot9"/>
</dbReference>
<dbReference type="Proteomes" id="UP000269352">
    <property type="component" value="Unassembled WGS sequence"/>
</dbReference>
<evidence type="ECO:0000256" key="4">
    <source>
        <dbReference type="RuleBase" id="RU003512"/>
    </source>
</evidence>